<dbReference type="Gene3D" id="3.40.50.450">
    <property type="match status" value="1"/>
</dbReference>
<evidence type="ECO:0000256" key="3">
    <source>
        <dbReference type="ARBA" id="ARBA00031983"/>
    </source>
</evidence>
<keyword evidence="7" id="KW-1185">Reference proteome</keyword>
<dbReference type="OrthoDB" id="9801098at2"/>
<accession>A0A4Z0FCE8</accession>
<dbReference type="Pfam" id="PF03641">
    <property type="entry name" value="Lysine_decarbox"/>
    <property type="match status" value="1"/>
</dbReference>
<dbReference type="NCBIfam" id="NF038390">
    <property type="entry name" value="Nsidase_PpnN"/>
    <property type="match status" value="1"/>
</dbReference>
<evidence type="ECO:0000313" key="7">
    <source>
        <dbReference type="Proteomes" id="UP000297890"/>
    </source>
</evidence>
<dbReference type="SUPFAM" id="SSF102405">
    <property type="entry name" value="MCP/YpsA-like"/>
    <property type="match status" value="1"/>
</dbReference>
<dbReference type="InterPro" id="IPR021826">
    <property type="entry name" value="PpnN_C"/>
</dbReference>
<sequence>MVDALIAPEGSLEVLSQHEVVRLRDTSLGGLHELLRRCALAVLNSGSVEDDSRQVMERYRNFDIQVVQQERGIKLELRNAPAAAFVDGQMIRGIREHLFAVLRDLVYVHNEIRLHPRFDLMAPGGITDAVFHTLRNARALFPGQPPNLVVCWGGHSISRLEYEYAKRVGYELGLRGMDICTGCGPGAMKGPMKGAAVGHAKQHRSSGRYVGISEPGIIAAEPPNPIVNHLVIMPDMEKRLEAFVRIGHGFVVFPGGVGTMEELLYLFAILLHEENAEIPFPLILTGPVESADYFRRLEDFLTNTLGSAVSRRYQVILDDPVAVARAMRRGMEEVRRFRIARSDAFYFNWVLRIAPTLQTPFVPTHANMAGLSLHRDQPLHDLAANLRAAFSGIVSGNVKESGIQAIEAHGPFQMRGAADVMRSLDNLLDSFVREQRMRLPGRSYTPCYEIVV</sequence>
<evidence type="ECO:0000259" key="4">
    <source>
        <dbReference type="Pfam" id="PF11892"/>
    </source>
</evidence>
<gene>
    <name evidence="6" type="ORF">E4680_02325</name>
</gene>
<evidence type="ECO:0000313" key="6">
    <source>
        <dbReference type="EMBL" id="TFZ83921.1"/>
    </source>
</evidence>
<protein>
    <recommendedName>
        <fullName evidence="3">AMP nucleosidase</fullName>
        <ecNumber evidence="2">3.2.2.4</ecNumber>
    </recommendedName>
    <alternativeName>
        <fullName evidence="3">AMP nucleosidase</fullName>
    </alternativeName>
</protein>
<proteinExistence type="predicted"/>
<evidence type="ECO:0000256" key="1">
    <source>
        <dbReference type="ARBA" id="ARBA00000274"/>
    </source>
</evidence>
<dbReference type="Pfam" id="PF14793">
    <property type="entry name" value="DUF4478"/>
    <property type="match status" value="1"/>
</dbReference>
<dbReference type="GO" id="GO:0005829">
    <property type="term" value="C:cytosol"/>
    <property type="evidence" value="ECO:0007669"/>
    <property type="project" value="TreeGrafter"/>
</dbReference>
<dbReference type="InterPro" id="IPR027820">
    <property type="entry name" value="PpnN_N"/>
</dbReference>
<dbReference type="EC" id="3.2.2.4" evidence="2"/>
<evidence type="ECO:0000256" key="2">
    <source>
        <dbReference type="ARBA" id="ARBA00011985"/>
    </source>
</evidence>
<dbReference type="InterPro" id="IPR052341">
    <property type="entry name" value="LOG_family_nucleotidases"/>
</dbReference>
<dbReference type="Gene3D" id="3.30.1850.10">
    <property type="entry name" value="MoCo carrier protein-like"/>
    <property type="match status" value="1"/>
</dbReference>
<dbReference type="AlphaFoldDB" id="A0A4Z0FCE8"/>
<reference evidence="6 7" key="1">
    <citation type="journal article" date="2019" name="ISME J.">
        <title>Candidatus Macondimonas diazotrophica, a novel gammaproteobacterial genus dominating crude-oil-contaminated coastal sediments.</title>
        <authorList>
            <person name="Karthikeyan S."/>
            <person name="Konstantinidis K."/>
        </authorList>
    </citation>
    <scope>NUCLEOTIDE SEQUENCE [LARGE SCALE GENOMIC DNA]</scope>
    <source>
        <strain evidence="6 7">KTK01</strain>
    </source>
</reference>
<dbReference type="InterPro" id="IPR031100">
    <property type="entry name" value="LOG_fam"/>
</dbReference>
<comment type="caution">
    <text evidence="6">The sequence shown here is derived from an EMBL/GenBank/DDBJ whole genome shotgun (WGS) entry which is preliminary data.</text>
</comment>
<name>A0A4Z0FCE8_9GAMM</name>
<dbReference type="InterPro" id="IPR049788">
    <property type="entry name" value="PpnN"/>
</dbReference>
<dbReference type="Proteomes" id="UP000297890">
    <property type="component" value="Unassembled WGS sequence"/>
</dbReference>
<dbReference type="PANTHER" id="PTHR43393:SF1">
    <property type="entry name" value="PYRIMIDINE_PURINE NUCLEOTIDE 5'-MONOPHOSPHATE NUCLEOSIDASE"/>
    <property type="match status" value="1"/>
</dbReference>
<dbReference type="GO" id="GO:0008714">
    <property type="term" value="F:AMP nucleosidase activity"/>
    <property type="evidence" value="ECO:0007669"/>
    <property type="project" value="UniProtKB-EC"/>
</dbReference>
<feature type="domain" description="Pyrimidine/purine nucleotide 5'-monophosphate nucleosidase N-terminal" evidence="5">
    <location>
        <begin position="5"/>
        <end position="112"/>
    </location>
</feature>
<dbReference type="Pfam" id="PF11892">
    <property type="entry name" value="PpnN_C"/>
    <property type="match status" value="1"/>
</dbReference>
<evidence type="ECO:0000259" key="5">
    <source>
        <dbReference type="Pfam" id="PF14793"/>
    </source>
</evidence>
<dbReference type="InterPro" id="IPR037153">
    <property type="entry name" value="PpnN-like_sf"/>
</dbReference>
<organism evidence="6 7">
    <name type="scientific">Candidatus Macondimonas diazotrophica</name>
    <dbReference type="NCBI Taxonomy" id="2305248"/>
    <lineage>
        <taxon>Bacteria</taxon>
        <taxon>Pseudomonadati</taxon>
        <taxon>Pseudomonadota</taxon>
        <taxon>Gammaproteobacteria</taxon>
        <taxon>Chromatiales</taxon>
        <taxon>Ectothiorhodospiraceae</taxon>
        <taxon>Candidatus Macondimonas</taxon>
    </lineage>
</organism>
<dbReference type="EMBL" id="SRIO01000002">
    <property type="protein sequence ID" value="TFZ83921.1"/>
    <property type="molecule type" value="Genomic_DNA"/>
</dbReference>
<comment type="catalytic activity">
    <reaction evidence="1">
        <text>AMP + H2O = D-ribose 5-phosphate + adenine</text>
        <dbReference type="Rhea" id="RHEA:20129"/>
        <dbReference type="ChEBI" id="CHEBI:15377"/>
        <dbReference type="ChEBI" id="CHEBI:16708"/>
        <dbReference type="ChEBI" id="CHEBI:78346"/>
        <dbReference type="ChEBI" id="CHEBI:456215"/>
        <dbReference type="EC" id="3.2.2.4"/>
    </reaction>
</comment>
<feature type="domain" description="Pyrimidine/purine nucleotide 5'-monophosphate nucleosidase C-terminal" evidence="4">
    <location>
        <begin position="331"/>
        <end position="451"/>
    </location>
</feature>
<dbReference type="PANTHER" id="PTHR43393">
    <property type="entry name" value="CYTOKININ RIBOSIDE 5'-MONOPHOSPHATE PHOSPHORIBOHYDROLASE"/>
    <property type="match status" value="1"/>
</dbReference>